<feature type="transmembrane region" description="Helical" evidence="1">
    <location>
        <begin position="129"/>
        <end position="150"/>
    </location>
</feature>
<evidence type="ECO:0000313" key="2">
    <source>
        <dbReference type="EMBL" id="GGE98012.1"/>
    </source>
</evidence>
<feature type="transmembrane region" description="Helical" evidence="1">
    <location>
        <begin position="95"/>
        <end position="117"/>
    </location>
</feature>
<keyword evidence="1" id="KW-0472">Membrane</keyword>
<dbReference type="Proteomes" id="UP000650994">
    <property type="component" value="Unassembled WGS sequence"/>
</dbReference>
<sequence>MNMSQRVRIKSFLPRPRFKVYTKLSKQEFIDLIKQQLEENNNEFGGYANQEIAMIRLRKDKEKYWHPQLQIRIEEDEDQEKFLVVRGIIGPKPTIWTFFAFLYGLSGAILLTLGSYALSEYIVKGESMWIWAVPFSILLALGTYLASFYGRHLAKFQLGRLYHFVNSCYRKAKFYESQDN</sequence>
<keyword evidence="1" id="KW-1133">Transmembrane helix</keyword>
<organism evidence="2 3">
    <name type="scientific">Chishuiella changwenlii</name>
    <dbReference type="NCBI Taxonomy" id="1434701"/>
    <lineage>
        <taxon>Bacteria</taxon>
        <taxon>Pseudomonadati</taxon>
        <taxon>Bacteroidota</taxon>
        <taxon>Flavobacteriia</taxon>
        <taxon>Flavobacteriales</taxon>
        <taxon>Weeksellaceae</taxon>
        <taxon>Chishuiella</taxon>
    </lineage>
</organism>
<protein>
    <submittedName>
        <fullName evidence="2">Uncharacterized protein</fullName>
    </submittedName>
</protein>
<accession>A0ABQ1TL51</accession>
<gene>
    <name evidence="2" type="ORF">GCM10010984_14480</name>
</gene>
<comment type="caution">
    <text evidence="2">The sequence shown here is derived from an EMBL/GenBank/DDBJ whole genome shotgun (WGS) entry which is preliminary data.</text>
</comment>
<keyword evidence="3" id="KW-1185">Reference proteome</keyword>
<proteinExistence type="predicted"/>
<dbReference type="EMBL" id="BMFL01000009">
    <property type="protein sequence ID" value="GGE98012.1"/>
    <property type="molecule type" value="Genomic_DNA"/>
</dbReference>
<keyword evidence="1" id="KW-0812">Transmembrane</keyword>
<name>A0ABQ1TL51_9FLAO</name>
<reference evidence="3" key="1">
    <citation type="journal article" date="2019" name="Int. J. Syst. Evol. Microbiol.">
        <title>The Global Catalogue of Microorganisms (GCM) 10K type strain sequencing project: providing services to taxonomists for standard genome sequencing and annotation.</title>
        <authorList>
            <consortium name="The Broad Institute Genomics Platform"/>
            <consortium name="The Broad Institute Genome Sequencing Center for Infectious Disease"/>
            <person name="Wu L."/>
            <person name="Ma J."/>
        </authorList>
    </citation>
    <scope>NUCLEOTIDE SEQUENCE [LARGE SCALE GENOMIC DNA]</scope>
    <source>
        <strain evidence="3">CGMCC 1.12707</strain>
    </source>
</reference>
<evidence type="ECO:0000256" key="1">
    <source>
        <dbReference type="SAM" id="Phobius"/>
    </source>
</evidence>
<evidence type="ECO:0000313" key="3">
    <source>
        <dbReference type="Proteomes" id="UP000650994"/>
    </source>
</evidence>